<evidence type="ECO:0000256" key="1">
    <source>
        <dbReference type="ARBA" id="ARBA00008182"/>
    </source>
</evidence>
<organism evidence="4 5">
    <name type="scientific">Trichocoleus desertorum GB2-A4</name>
    <dbReference type="NCBI Taxonomy" id="2933944"/>
    <lineage>
        <taxon>Bacteria</taxon>
        <taxon>Bacillati</taxon>
        <taxon>Cyanobacteriota</taxon>
        <taxon>Cyanophyceae</taxon>
        <taxon>Leptolyngbyales</taxon>
        <taxon>Trichocoleusaceae</taxon>
        <taxon>Trichocoleus</taxon>
    </lineage>
</organism>
<protein>
    <recommendedName>
        <fullName evidence="6">Phycobilisome protein</fullName>
    </recommendedName>
</protein>
<evidence type="ECO:0008006" key="6">
    <source>
        <dbReference type="Google" id="ProtNLM"/>
    </source>
</evidence>
<dbReference type="InterPro" id="IPR009050">
    <property type="entry name" value="Globin-like_sf"/>
</dbReference>
<dbReference type="SUPFAM" id="SSF46458">
    <property type="entry name" value="Globin-like"/>
    <property type="match status" value="1"/>
</dbReference>
<evidence type="ECO:0000313" key="5">
    <source>
        <dbReference type="Proteomes" id="UP001464891"/>
    </source>
</evidence>
<sequence length="158" mass="18421">MMHTLNHTLEKNILEADGRYLSSRELDPLEQYLQSYKVRLETYQQLRDQSDKLVLQSLRKLAQAYPEIIQQHGQRCKYDMTEVLRYIAVSILRDDEVFFKEQMMSWLDTILLAHRKTSQCMIAYRALQEAITSGLSPASGSLVRPYLDIVLQSLQSHA</sequence>
<dbReference type="InterPro" id="IPR012128">
    <property type="entry name" value="Phycobilisome_asu/bsu"/>
</dbReference>
<dbReference type="CDD" id="cd08919">
    <property type="entry name" value="PBP-like"/>
    <property type="match status" value="1"/>
</dbReference>
<dbReference type="EMBL" id="JAMPKM010000017">
    <property type="protein sequence ID" value="MEP0819876.1"/>
    <property type="molecule type" value="Genomic_DNA"/>
</dbReference>
<name>A0ABV0JFQ9_9CYAN</name>
<dbReference type="Proteomes" id="UP001464891">
    <property type="component" value="Unassembled WGS sequence"/>
</dbReference>
<evidence type="ECO:0000256" key="3">
    <source>
        <dbReference type="ARBA" id="ARBA00023307"/>
    </source>
</evidence>
<evidence type="ECO:0000313" key="4">
    <source>
        <dbReference type="EMBL" id="MEP0819876.1"/>
    </source>
</evidence>
<comment type="caution">
    <text evidence="4">The sequence shown here is derived from an EMBL/GenBank/DDBJ whole genome shotgun (WGS) entry which is preliminary data.</text>
</comment>
<proteinExistence type="inferred from homology"/>
<dbReference type="Pfam" id="PF00502">
    <property type="entry name" value="Phycobilisome"/>
    <property type="match status" value="1"/>
</dbReference>
<keyword evidence="2" id="KW-0157">Chromophore</keyword>
<gene>
    <name evidence="4" type="ORF">NC998_22495</name>
</gene>
<comment type="similarity">
    <text evidence="1">Belongs to the phycobiliprotein family.</text>
</comment>
<accession>A0ABV0JFQ9</accession>
<dbReference type="InterPro" id="IPR038719">
    <property type="entry name" value="Phycobilisome_asu/bsu_sf"/>
</dbReference>
<keyword evidence="5" id="KW-1185">Reference proteome</keyword>
<dbReference type="RefSeq" id="WP_242016817.1">
    <property type="nucleotide sequence ID" value="NZ_JAMPKM010000017.1"/>
</dbReference>
<evidence type="ECO:0000256" key="2">
    <source>
        <dbReference type="ARBA" id="ARBA00022991"/>
    </source>
</evidence>
<dbReference type="Gene3D" id="1.10.490.20">
    <property type="entry name" value="Phycocyanins"/>
    <property type="match status" value="1"/>
</dbReference>
<reference evidence="4 5" key="1">
    <citation type="submission" date="2022-04" db="EMBL/GenBank/DDBJ databases">
        <title>Positive selection, recombination, and allopatry shape intraspecific diversity of widespread and dominant cyanobacteria.</title>
        <authorList>
            <person name="Wei J."/>
            <person name="Shu W."/>
            <person name="Hu C."/>
        </authorList>
    </citation>
    <scope>NUCLEOTIDE SEQUENCE [LARGE SCALE GENOMIC DNA]</scope>
    <source>
        <strain evidence="4 5">GB2-A4</strain>
    </source>
</reference>
<keyword evidence="3" id="KW-0089">Bile pigment</keyword>